<dbReference type="Pfam" id="PF04828">
    <property type="entry name" value="GFA"/>
    <property type="match status" value="1"/>
</dbReference>
<dbReference type="STRING" id="1033802.SSPSH_000603"/>
<keyword evidence="2" id="KW-0479">Metal-binding</keyword>
<comment type="similarity">
    <text evidence="1">Belongs to the Gfa family.</text>
</comment>
<feature type="domain" description="CENP-V/GFA" evidence="5">
    <location>
        <begin position="2"/>
        <end position="119"/>
    </location>
</feature>
<dbReference type="InterPro" id="IPR006913">
    <property type="entry name" value="CENP-V/GFA"/>
</dbReference>
<comment type="caution">
    <text evidence="6">The sequence shown here is derived from an EMBL/GenBank/DDBJ whole genome shotgun (WGS) entry which is preliminary data.</text>
</comment>
<keyword evidence="4" id="KW-0456">Lyase</keyword>
<dbReference type="eggNOG" id="COG3791">
    <property type="taxonomic scope" value="Bacteria"/>
</dbReference>
<evidence type="ECO:0000256" key="1">
    <source>
        <dbReference type="ARBA" id="ARBA00005495"/>
    </source>
</evidence>
<keyword evidence="7" id="KW-1185">Reference proteome</keyword>
<reference evidence="6 7" key="2">
    <citation type="journal article" date="2013" name="PLoS ONE">
        <title>INDIGO - INtegrated Data Warehouse of MIcrobial GenOmes with Examples from the Red Sea Extremophiles.</title>
        <authorList>
            <person name="Alam I."/>
            <person name="Antunes A."/>
            <person name="Kamau A.A."/>
            <person name="Ba Alawi W."/>
            <person name="Kalkatawi M."/>
            <person name="Stingl U."/>
            <person name="Bajic V.B."/>
        </authorList>
    </citation>
    <scope>NUCLEOTIDE SEQUENCE [LARGE SCALE GENOMIC DNA]</scope>
    <source>
        <strain evidence="6 7">E1L3A</strain>
    </source>
</reference>
<gene>
    <name evidence="6" type="ORF">SSPSH_000603</name>
</gene>
<dbReference type="PANTHER" id="PTHR33337">
    <property type="entry name" value="GFA DOMAIN-CONTAINING PROTEIN"/>
    <property type="match status" value="1"/>
</dbReference>
<dbReference type="AlphaFoldDB" id="U2G2U6"/>
<reference evidence="6 7" key="1">
    <citation type="journal article" date="2011" name="J. Bacteriol.">
        <title>Genome sequence of Salinisphaera shabanensis, a gammaproteobacterium from the harsh, variable environment of the brine-seawater interface of the Shaban Deep in the Red Sea.</title>
        <authorList>
            <person name="Antunes A."/>
            <person name="Alam I."/>
            <person name="Bajic V.B."/>
            <person name="Stingl U."/>
        </authorList>
    </citation>
    <scope>NUCLEOTIDE SEQUENCE [LARGE SCALE GENOMIC DNA]</scope>
    <source>
        <strain evidence="6 7">E1L3A</strain>
    </source>
</reference>
<dbReference type="SUPFAM" id="SSF51316">
    <property type="entry name" value="Mss4-like"/>
    <property type="match status" value="1"/>
</dbReference>
<organism evidence="6 7">
    <name type="scientific">Salinisphaera shabanensis E1L3A</name>
    <dbReference type="NCBI Taxonomy" id="1033802"/>
    <lineage>
        <taxon>Bacteria</taxon>
        <taxon>Pseudomonadati</taxon>
        <taxon>Pseudomonadota</taxon>
        <taxon>Gammaproteobacteria</taxon>
        <taxon>Salinisphaerales</taxon>
        <taxon>Salinisphaeraceae</taxon>
        <taxon>Salinisphaera</taxon>
    </lineage>
</organism>
<evidence type="ECO:0000256" key="4">
    <source>
        <dbReference type="ARBA" id="ARBA00023239"/>
    </source>
</evidence>
<dbReference type="GO" id="GO:0046872">
    <property type="term" value="F:metal ion binding"/>
    <property type="evidence" value="ECO:0007669"/>
    <property type="project" value="UniProtKB-KW"/>
</dbReference>
<dbReference type="RefSeq" id="WP_006914107.1">
    <property type="nucleotide sequence ID" value="NZ_AFNV02000003.1"/>
</dbReference>
<dbReference type="PANTHER" id="PTHR33337:SF40">
    <property type="entry name" value="CENP-V_GFA DOMAIN-CONTAINING PROTEIN-RELATED"/>
    <property type="match status" value="1"/>
</dbReference>
<name>U2G2U6_9GAMM</name>
<evidence type="ECO:0000256" key="2">
    <source>
        <dbReference type="ARBA" id="ARBA00022723"/>
    </source>
</evidence>
<evidence type="ECO:0000313" key="7">
    <source>
        <dbReference type="Proteomes" id="UP000006242"/>
    </source>
</evidence>
<protein>
    <submittedName>
        <fullName evidence="6">Glutathione-dependent formaldehyde-activating protein</fullName>
    </submittedName>
</protein>
<evidence type="ECO:0000256" key="3">
    <source>
        <dbReference type="ARBA" id="ARBA00022833"/>
    </source>
</evidence>
<dbReference type="Gene3D" id="3.90.1590.10">
    <property type="entry name" value="glutathione-dependent formaldehyde- activating enzyme (gfa)"/>
    <property type="match status" value="1"/>
</dbReference>
<keyword evidence="3" id="KW-0862">Zinc</keyword>
<evidence type="ECO:0000313" key="6">
    <source>
        <dbReference type="EMBL" id="ERJ20493.1"/>
    </source>
</evidence>
<accession>U2G2U6</accession>
<dbReference type="PROSITE" id="PS51891">
    <property type="entry name" value="CENP_V_GFA"/>
    <property type="match status" value="1"/>
</dbReference>
<evidence type="ECO:0000259" key="5">
    <source>
        <dbReference type="PROSITE" id="PS51891"/>
    </source>
</evidence>
<sequence>MIEGGCLCGGVRYAITGALADVQVCHCQSCQKAQGGPFATNIPVDRACFEWRRGEAQIRDYESSPGKHRLFCGRCGSPLISRRDAMPQAVRVRAGTLDHAPAAHIASQAFTAEAVPWWPPGDDAPCFAGPRPKARK</sequence>
<dbReference type="OrthoDB" id="7765631at2"/>
<dbReference type="EMBL" id="AFNV02000003">
    <property type="protein sequence ID" value="ERJ20493.1"/>
    <property type="molecule type" value="Genomic_DNA"/>
</dbReference>
<dbReference type="GO" id="GO:0016846">
    <property type="term" value="F:carbon-sulfur lyase activity"/>
    <property type="evidence" value="ECO:0007669"/>
    <property type="project" value="InterPro"/>
</dbReference>
<dbReference type="Proteomes" id="UP000006242">
    <property type="component" value="Unassembled WGS sequence"/>
</dbReference>
<dbReference type="InterPro" id="IPR011057">
    <property type="entry name" value="Mss4-like_sf"/>
</dbReference>
<proteinExistence type="inferred from homology"/>